<dbReference type="Proteomes" id="UP000838756">
    <property type="component" value="Unassembled WGS sequence"/>
</dbReference>
<name>A0A8S4RUQ0_9NEOP</name>
<comment type="caution">
    <text evidence="1">The sequence shown here is derived from an EMBL/GenBank/DDBJ whole genome shotgun (WGS) entry which is preliminary data.</text>
</comment>
<proteinExistence type="predicted"/>
<sequence>MGAPFRAGPVAMATLATWLIRHCCKPSMYATDRRRPQTATINKKLPRNEEVLILAKVQELLKPSEAALLPEFLRFRAVELVLDLIEDLCIACRNESVIAALKRIDRFK</sequence>
<accession>A0A8S4RUQ0</accession>
<gene>
    <name evidence="1" type="primary">jg25156</name>
    <name evidence="1" type="ORF">PAEG_LOCUS18570</name>
</gene>
<evidence type="ECO:0000313" key="1">
    <source>
        <dbReference type="EMBL" id="CAH2242223.1"/>
    </source>
</evidence>
<protein>
    <submittedName>
        <fullName evidence="1">Jg25156 protein</fullName>
    </submittedName>
</protein>
<organism evidence="1 2">
    <name type="scientific">Pararge aegeria aegeria</name>
    <dbReference type="NCBI Taxonomy" id="348720"/>
    <lineage>
        <taxon>Eukaryota</taxon>
        <taxon>Metazoa</taxon>
        <taxon>Ecdysozoa</taxon>
        <taxon>Arthropoda</taxon>
        <taxon>Hexapoda</taxon>
        <taxon>Insecta</taxon>
        <taxon>Pterygota</taxon>
        <taxon>Neoptera</taxon>
        <taxon>Endopterygota</taxon>
        <taxon>Lepidoptera</taxon>
        <taxon>Glossata</taxon>
        <taxon>Ditrysia</taxon>
        <taxon>Papilionoidea</taxon>
        <taxon>Nymphalidae</taxon>
        <taxon>Satyrinae</taxon>
        <taxon>Satyrini</taxon>
        <taxon>Parargina</taxon>
        <taxon>Pararge</taxon>
    </lineage>
</organism>
<evidence type="ECO:0000313" key="2">
    <source>
        <dbReference type="Proteomes" id="UP000838756"/>
    </source>
</evidence>
<dbReference type="EMBL" id="CAKXAJ010025635">
    <property type="protein sequence ID" value="CAH2242223.1"/>
    <property type="molecule type" value="Genomic_DNA"/>
</dbReference>
<dbReference type="AlphaFoldDB" id="A0A8S4RUQ0"/>
<keyword evidence="2" id="KW-1185">Reference proteome</keyword>
<reference evidence="1" key="1">
    <citation type="submission" date="2022-03" db="EMBL/GenBank/DDBJ databases">
        <authorList>
            <person name="Lindestad O."/>
        </authorList>
    </citation>
    <scope>NUCLEOTIDE SEQUENCE</scope>
</reference>